<evidence type="ECO:0000256" key="1">
    <source>
        <dbReference type="ARBA" id="ARBA00000237"/>
    </source>
</evidence>
<reference evidence="9" key="1">
    <citation type="submission" date="2021-11" db="EMBL/GenBank/DDBJ databases">
        <title>Purpureocillium_takamizusanense_genome.</title>
        <authorList>
            <person name="Nguyen N.-H."/>
        </authorList>
    </citation>
    <scope>NUCLEOTIDE SEQUENCE</scope>
    <source>
        <strain evidence="9">PT3</strain>
    </source>
</reference>
<dbReference type="InterPro" id="IPR046533">
    <property type="entry name" value="DUF6598"/>
</dbReference>
<evidence type="ECO:0000313" key="9">
    <source>
        <dbReference type="EMBL" id="UNI13280.1"/>
    </source>
</evidence>
<accession>A0A9Q8V528</accession>
<evidence type="ECO:0000256" key="7">
    <source>
        <dbReference type="SAM" id="SignalP"/>
    </source>
</evidence>
<dbReference type="GeneID" id="72062004"/>
<proteinExistence type="inferred from homology"/>
<comment type="catalytic activity">
    <reaction evidence="1">
        <text>Endohydrolysis of the N-glycosidic bond at one specific adenosine on the 28S rRNA.</text>
        <dbReference type="EC" id="3.2.2.22"/>
    </reaction>
</comment>
<dbReference type="PANTHER" id="PTHR33453">
    <property type="match status" value="1"/>
</dbReference>
<dbReference type="Proteomes" id="UP000829364">
    <property type="component" value="Chromosome 1"/>
</dbReference>
<feature type="signal peptide" evidence="7">
    <location>
        <begin position="1"/>
        <end position="19"/>
    </location>
</feature>
<feature type="domain" description="DUF6598" evidence="8">
    <location>
        <begin position="320"/>
        <end position="560"/>
    </location>
</feature>
<dbReference type="AlphaFoldDB" id="A0A9Q8V528"/>
<dbReference type="GO" id="GO:0030598">
    <property type="term" value="F:rRNA N-glycosylase activity"/>
    <property type="evidence" value="ECO:0007669"/>
    <property type="project" value="UniProtKB-EC"/>
</dbReference>
<evidence type="ECO:0000256" key="3">
    <source>
        <dbReference type="ARBA" id="ARBA00012001"/>
    </source>
</evidence>
<dbReference type="EMBL" id="CP086354">
    <property type="protein sequence ID" value="UNI13280.1"/>
    <property type="molecule type" value="Genomic_DNA"/>
</dbReference>
<keyword evidence="7" id="KW-0732">Signal</keyword>
<dbReference type="InterPro" id="IPR036041">
    <property type="entry name" value="Ribosome-inact_prot_sf"/>
</dbReference>
<organism evidence="9 10">
    <name type="scientific">Purpureocillium takamizusanense</name>
    <dbReference type="NCBI Taxonomy" id="2060973"/>
    <lineage>
        <taxon>Eukaryota</taxon>
        <taxon>Fungi</taxon>
        <taxon>Dikarya</taxon>
        <taxon>Ascomycota</taxon>
        <taxon>Pezizomycotina</taxon>
        <taxon>Sordariomycetes</taxon>
        <taxon>Hypocreomycetidae</taxon>
        <taxon>Hypocreales</taxon>
        <taxon>Ophiocordycipitaceae</taxon>
        <taxon>Purpureocillium</taxon>
    </lineage>
</organism>
<dbReference type="InterPro" id="IPR001574">
    <property type="entry name" value="Ribosome_inactivat_prot"/>
</dbReference>
<keyword evidence="4" id="KW-0378">Hydrolase</keyword>
<name>A0A9Q8V528_9HYPO</name>
<keyword evidence="5" id="KW-0611">Plant defense</keyword>
<evidence type="ECO:0000259" key="8">
    <source>
        <dbReference type="Pfam" id="PF20241"/>
    </source>
</evidence>
<dbReference type="GO" id="GO:0006952">
    <property type="term" value="P:defense response"/>
    <property type="evidence" value="ECO:0007669"/>
    <property type="project" value="UniProtKB-KW"/>
</dbReference>
<dbReference type="PANTHER" id="PTHR33453:SF9">
    <property type="entry name" value="ALBUMIN B-32"/>
    <property type="match status" value="1"/>
</dbReference>
<dbReference type="Pfam" id="PF00161">
    <property type="entry name" value="RIP"/>
    <property type="match status" value="1"/>
</dbReference>
<protein>
    <recommendedName>
        <fullName evidence="3">rRNA N-glycosylase</fullName>
        <ecNumber evidence="3">3.2.2.22</ecNumber>
    </recommendedName>
    <alternativeName>
        <fullName evidence="6">rRNA N-glycosidase</fullName>
    </alternativeName>
</protein>
<sequence>MKLLIPALAISTWAAIGSALRIPSTSSSGSDLGHIATIDELKPGLHSPRHFNRLEQRNDPEFVEEFNVQTSTPELFSSLIERLRRRVQDRDTLSHSLPVLPPQQNPPNRWFDLVLRTQSQAMRFRIRMDNLYLDGYRAEASDHWYEFNPDPGQPQLIPGSALLGFRGGYPALEAAAAEGHSRTTIPLGRQQLINAVNSLARSRDDDHSTRARGLIVVIQMISEAMRFTRITTYISDAYLEGIIPDGNITGLENGWGRVSAALLHHDQNPETFRLPQPNPMHIGGVADAIAVLGMLLRYNINGGSRPRRQVQALIPEGRPLVEILWVVIDNIDQENPGDLYGTITATDSVGTQDIYNIDKANPQSIRPRDPVALSGPSRAISAADSFLIDLNLMDHDSDPSPEDEVSRGQIDWNYYSTGNLYDTPIHTAIKGKYGQATVNYIVMSNAAEAVVEVVLINGDNENPADIFGTLKVTSRFVSRELFNKAQKDSISVRPGESIPLSRAVMAVPLDDTLVVRADLWDYDPVSNDEVAKGVASLRPQVLHSTKERIRGQYGEVEVRVTWS</sequence>
<evidence type="ECO:0000256" key="5">
    <source>
        <dbReference type="ARBA" id="ARBA00022821"/>
    </source>
</evidence>
<dbReference type="RefSeq" id="XP_047836761.1">
    <property type="nucleotide sequence ID" value="XM_047980804.1"/>
</dbReference>
<dbReference type="InterPro" id="IPR017989">
    <property type="entry name" value="Ribosome_inactivat_1/2"/>
</dbReference>
<dbReference type="InterPro" id="IPR016138">
    <property type="entry name" value="Ribosome_inactivat_prot_sub1"/>
</dbReference>
<dbReference type="KEGG" id="ptkz:JDV02_000037"/>
<evidence type="ECO:0000256" key="6">
    <source>
        <dbReference type="ARBA" id="ARBA00030788"/>
    </source>
</evidence>
<keyword evidence="10" id="KW-1185">Reference proteome</keyword>
<gene>
    <name evidence="9" type="ORF">JDV02_000037</name>
</gene>
<dbReference type="Pfam" id="PF20241">
    <property type="entry name" value="DUF6598"/>
    <property type="match status" value="1"/>
</dbReference>
<dbReference type="SUPFAM" id="SSF56371">
    <property type="entry name" value="Ribosome inactivating proteins (RIP)"/>
    <property type="match status" value="1"/>
</dbReference>
<dbReference type="GO" id="GO:0017148">
    <property type="term" value="P:negative regulation of translation"/>
    <property type="evidence" value="ECO:0007669"/>
    <property type="project" value="InterPro"/>
</dbReference>
<evidence type="ECO:0000256" key="2">
    <source>
        <dbReference type="ARBA" id="ARBA00008544"/>
    </source>
</evidence>
<feature type="chain" id="PRO_5040334324" description="rRNA N-glycosylase" evidence="7">
    <location>
        <begin position="20"/>
        <end position="563"/>
    </location>
</feature>
<dbReference type="PRINTS" id="PR00396">
    <property type="entry name" value="SHIGARICIN"/>
</dbReference>
<comment type="similarity">
    <text evidence="2">Belongs to the ribosome-inactivating protein family. Type 1 RIP subfamily.</text>
</comment>
<evidence type="ECO:0000313" key="10">
    <source>
        <dbReference type="Proteomes" id="UP000829364"/>
    </source>
</evidence>
<evidence type="ECO:0000256" key="4">
    <source>
        <dbReference type="ARBA" id="ARBA00022801"/>
    </source>
</evidence>
<dbReference type="EC" id="3.2.2.22" evidence="3"/>
<dbReference type="OrthoDB" id="4927890at2759"/>
<dbReference type="Gene3D" id="3.40.420.10">
    <property type="entry name" value="Ricin (A subunit), domain 1"/>
    <property type="match status" value="1"/>
</dbReference>